<dbReference type="PANTHER" id="PTHR43289">
    <property type="entry name" value="MITOGEN-ACTIVATED PROTEIN KINASE KINASE KINASE 20-RELATED"/>
    <property type="match status" value="1"/>
</dbReference>
<evidence type="ECO:0000256" key="7">
    <source>
        <dbReference type="PROSITE-ProRule" id="PRU00339"/>
    </source>
</evidence>
<dbReference type="PROSITE" id="PS50011">
    <property type="entry name" value="PROTEIN_KINASE_DOM"/>
    <property type="match status" value="1"/>
</dbReference>
<feature type="region of interest" description="Disordered" evidence="9">
    <location>
        <begin position="390"/>
        <end position="453"/>
    </location>
</feature>
<evidence type="ECO:0000256" key="2">
    <source>
        <dbReference type="ARBA" id="ARBA00022527"/>
    </source>
</evidence>
<dbReference type="PROSITE" id="PS00108">
    <property type="entry name" value="PROTEIN_KINASE_ST"/>
    <property type="match status" value="1"/>
</dbReference>
<feature type="compositionally biased region" description="Basic and acidic residues" evidence="9">
    <location>
        <begin position="425"/>
        <end position="437"/>
    </location>
</feature>
<dbReference type="GO" id="GO:0005524">
    <property type="term" value="F:ATP binding"/>
    <property type="evidence" value="ECO:0007669"/>
    <property type="project" value="UniProtKB-UniRule"/>
</dbReference>
<evidence type="ECO:0000259" key="10">
    <source>
        <dbReference type="PROSITE" id="PS50011"/>
    </source>
</evidence>
<evidence type="ECO:0000256" key="8">
    <source>
        <dbReference type="PROSITE-ProRule" id="PRU10141"/>
    </source>
</evidence>
<evidence type="ECO:0000256" key="5">
    <source>
        <dbReference type="ARBA" id="ARBA00022777"/>
    </source>
</evidence>
<proteinExistence type="predicted"/>
<organism evidence="11 12">
    <name type="scientific">Sandaracinus amylolyticus</name>
    <dbReference type="NCBI Taxonomy" id="927083"/>
    <lineage>
        <taxon>Bacteria</taxon>
        <taxon>Pseudomonadati</taxon>
        <taxon>Myxococcota</taxon>
        <taxon>Polyangia</taxon>
        <taxon>Polyangiales</taxon>
        <taxon>Sandaracinaceae</taxon>
        <taxon>Sandaracinus</taxon>
    </lineage>
</organism>
<dbReference type="RefSeq" id="WP_053232870.1">
    <property type="nucleotide sequence ID" value="NZ_CP011125.1"/>
</dbReference>
<protein>
    <recommendedName>
        <fullName evidence="1">non-specific serine/threonine protein kinase</fullName>
        <ecNumber evidence="1">2.7.11.1</ecNumber>
    </recommendedName>
</protein>
<feature type="repeat" description="TPR" evidence="7">
    <location>
        <begin position="517"/>
        <end position="550"/>
    </location>
</feature>
<dbReference type="InterPro" id="IPR000719">
    <property type="entry name" value="Prot_kinase_dom"/>
</dbReference>
<dbReference type="CDD" id="cd14014">
    <property type="entry name" value="STKc_PknB_like"/>
    <property type="match status" value="1"/>
</dbReference>
<reference evidence="11 12" key="1">
    <citation type="submission" date="2015-03" db="EMBL/GenBank/DDBJ databases">
        <title>Genome assembly of Sandaracinus amylolyticus DSM 53668.</title>
        <authorList>
            <person name="Sharma G."/>
            <person name="Subramanian S."/>
        </authorList>
    </citation>
    <scope>NUCLEOTIDE SEQUENCE [LARGE SCALE GENOMIC DNA]</scope>
    <source>
        <strain evidence="11 12">DSM 53668</strain>
    </source>
</reference>
<dbReference type="InterPro" id="IPR011009">
    <property type="entry name" value="Kinase-like_dom_sf"/>
</dbReference>
<dbReference type="SUPFAM" id="SSF48452">
    <property type="entry name" value="TPR-like"/>
    <property type="match status" value="1"/>
</dbReference>
<dbReference type="InterPro" id="IPR011990">
    <property type="entry name" value="TPR-like_helical_dom_sf"/>
</dbReference>
<keyword evidence="4 8" id="KW-0547">Nucleotide-binding</keyword>
<feature type="region of interest" description="Disordered" evidence="9">
    <location>
        <begin position="325"/>
        <end position="358"/>
    </location>
</feature>
<dbReference type="STRING" id="927083.DB32_002764"/>
<keyword evidence="12" id="KW-1185">Reference proteome</keyword>
<evidence type="ECO:0000313" key="11">
    <source>
        <dbReference type="EMBL" id="AKF05615.1"/>
    </source>
</evidence>
<dbReference type="PANTHER" id="PTHR43289:SF6">
    <property type="entry name" value="SERINE_THREONINE-PROTEIN KINASE NEKL-3"/>
    <property type="match status" value="1"/>
</dbReference>
<dbReference type="Gene3D" id="3.30.200.20">
    <property type="entry name" value="Phosphorylase Kinase, domain 1"/>
    <property type="match status" value="1"/>
</dbReference>
<feature type="compositionally biased region" description="Basic and acidic residues" evidence="9">
    <location>
        <begin position="23"/>
        <end position="36"/>
    </location>
</feature>
<dbReference type="OrthoDB" id="5488032at2"/>
<gene>
    <name evidence="11" type="ORF">DB32_002764</name>
</gene>
<dbReference type="InterPro" id="IPR017441">
    <property type="entry name" value="Protein_kinase_ATP_BS"/>
</dbReference>
<dbReference type="EMBL" id="CP011125">
    <property type="protein sequence ID" value="AKF05615.1"/>
    <property type="molecule type" value="Genomic_DNA"/>
</dbReference>
<dbReference type="PROSITE" id="PS00107">
    <property type="entry name" value="PROTEIN_KINASE_ATP"/>
    <property type="match status" value="1"/>
</dbReference>
<dbReference type="GO" id="GO:0004674">
    <property type="term" value="F:protein serine/threonine kinase activity"/>
    <property type="evidence" value="ECO:0007669"/>
    <property type="project" value="UniProtKB-KW"/>
</dbReference>
<evidence type="ECO:0000313" key="12">
    <source>
        <dbReference type="Proteomes" id="UP000034883"/>
    </source>
</evidence>
<feature type="region of interest" description="Disordered" evidence="9">
    <location>
        <begin position="1"/>
        <end position="36"/>
    </location>
</feature>
<feature type="binding site" evidence="8">
    <location>
        <position position="79"/>
    </location>
    <ligand>
        <name>ATP</name>
        <dbReference type="ChEBI" id="CHEBI:30616"/>
    </ligand>
</feature>
<keyword evidence="6 8" id="KW-0067">ATP-binding</keyword>
<evidence type="ECO:0000256" key="4">
    <source>
        <dbReference type="ARBA" id="ARBA00022741"/>
    </source>
</evidence>
<keyword evidence="5 11" id="KW-0418">Kinase</keyword>
<keyword evidence="2 11" id="KW-0723">Serine/threonine-protein kinase</keyword>
<accession>A0A0F6W2J1</accession>
<dbReference type="PROSITE" id="PS50005">
    <property type="entry name" value="TPR"/>
    <property type="match status" value="1"/>
</dbReference>
<evidence type="ECO:0000256" key="6">
    <source>
        <dbReference type="ARBA" id="ARBA00022840"/>
    </source>
</evidence>
<keyword evidence="7" id="KW-0802">TPR repeat</keyword>
<dbReference type="AlphaFoldDB" id="A0A0F6W2J1"/>
<name>A0A0F6W2J1_9BACT</name>
<feature type="compositionally biased region" description="Low complexity" evidence="9">
    <location>
        <begin position="399"/>
        <end position="416"/>
    </location>
</feature>
<dbReference type="KEGG" id="samy:DB32_002764"/>
<sequence length="565" mass="60632">MSSAPAHEDDAARGASSVSHTGADAKVRSRARRESLRPDPVLGATLAGKYQVLELLGEGAMGRVYRAKQIALDKEIAVKVLHRHLTGTERIEMRFHREARAASRLSHPNSLHIHDFGTTDDGTLYIAMELLDGEDLQTILDHDHPLSPARIAALLVPVLRALEEAHRAGIIHRDLKPENVVVQPDRSGREHVKVCDFGIAKILDQDEGHAITVDGFVCGTPQYMAPEQSRGDVIDHRSDLYAAGVVLYQMICGVVPFAGENALGVLTRHLVEAPIPPSERRHELGVPPALEAICLRALQKDPGDRWQSAADMADAVERAVRELGTDADARLGEGPFRPTAAKPAPKKSEAPPPNEPVATRASALPRTWMMMAPALIAAIALVAVLGSRGSEDAPRAPREAAATPAQVSVAAPPTTAIEAPSIEPARTDDPRLDETTHETPAPVSPPPPRARRERATTSAIVDTGEPAAASVEVAPAEPSRTIAEIAFEEGRRRFLANDVPGAIARFEEAARAAPSDADVQKQLGRVYMRAGDVARSIAAYRRYLELAPDAADRAVVERIIAQQGG</sequence>
<dbReference type="Gene3D" id="1.10.510.10">
    <property type="entry name" value="Transferase(Phosphotransferase) domain 1"/>
    <property type="match status" value="1"/>
</dbReference>
<dbReference type="InterPro" id="IPR008271">
    <property type="entry name" value="Ser/Thr_kinase_AS"/>
</dbReference>
<evidence type="ECO:0000256" key="1">
    <source>
        <dbReference type="ARBA" id="ARBA00012513"/>
    </source>
</evidence>
<dbReference type="Gene3D" id="1.25.40.10">
    <property type="entry name" value="Tetratricopeptide repeat domain"/>
    <property type="match status" value="1"/>
</dbReference>
<dbReference type="FunFam" id="1.10.510.10:FF:000021">
    <property type="entry name" value="Serine/threonine protein kinase"/>
    <property type="match status" value="1"/>
</dbReference>
<evidence type="ECO:0000256" key="9">
    <source>
        <dbReference type="SAM" id="MobiDB-lite"/>
    </source>
</evidence>
<dbReference type="SUPFAM" id="SSF56112">
    <property type="entry name" value="Protein kinase-like (PK-like)"/>
    <property type="match status" value="1"/>
</dbReference>
<feature type="domain" description="Protein kinase" evidence="10">
    <location>
        <begin position="50"/>
        <end position="320"/>
    </location>
</feature>
<dbReference type="Proteomes" id="UP000034883">
    <property type="component" value="Chromosome"/>
</dbReference>
<dbReference type="SMART" id="SM00220">
    <property type="entry name" value="S_TKc"/>
    <property type="match status" value="1"/>
</dbReference>
<dbReference type="EC" id="2.7.11.1" evidence="1"/>
<dbReference type="InterPro" id="IPR019734">
    <property type="entry name" value="TPR_rpt"/>
</dbReference>
<evidence type="ECO:0000256" key="3">
    <source>
        <dbReference type="ARBA" id="ARBA00022679"/>
    </source>
</evidence>
<feature type="compositionally biased region" description="Basic and acidic residues" evidence="9">
    <location>
        <begin position="1"/>
        <end position="12"/>
    </location>
</feature>
<dbReference type="Pfam" id="PF14559">
    <property type="entry name" value="TPR_19"/>
    <property type="match status" value="1"/>
</dbReference>
<dbReference type="Pfam" id="PF00069">
    <property type="entry name" value="Pkinase"/>
    <property type="match status" value="1"/>
</dbReference>
<keyword evidence="3" id="KW-0808">Transferase</keyword>